<feature type="region of interest" description="Disordered" evidence="1">
    <location>
        <begin position="246"/>
        <end position="280"/>
    </location>
</feature>
<accession>A0A9P6TC60</accession>
<reference evidence="2" key="1">
    <citation type="submission" date="2013-11" db="EMBL/GenBank/DDBJ databases">
        <title>Genome sequence of the fusiform rust pathogen reveals effectors for host alternation and coevolution with pine.</title>
        <authorList>
            <consortium name="DOE Joint Genome Institute"/>
            <person name="Smith K."/>
            <person name="Pendleton A."/>
            <person name="Kubisiak T."/>
            <person name="Anderson C."/>
            <person name="Salamov A."/>
            <person name="Aerts A."/>
            <person name="Riley R."/>
            <person name="Clum A."/>
            <person name="Lindquist E."/>
            <person name="Ence D."/>
            <person name="Campbell M."/>
            <person name="Kronenberg Z."/>
            <person name="Feau N."/>
            <person name="Dhillon B."/>
            <person name="Hamelin R."/>
            <person name="Burleigh J."/>
            <person name="Smith J."/>
            <person name="Yandell M."/>
            <person name="Nelson C."/>
            <person name="Grigoriev I."/>
            <person name="Davis J."/>
        </authorList>
    </citation>
    <scope>NUCLEOTIDE SEQUENCE</scope>
    <source>
        <strain evidence="2">G11</strain>
    </source>
</reference>
<feature type="compositionally biased region" description="Polar residues" evidence="1">
    <location>
        <begin position="342"/>
        <end position="352"/>
    </location>
</feature>
<name>A0A9P6TC60_9BASI</name>
<dbReference type="EMBL" id="MU167279">
    <property type="protein sequence ID" value="KAG0145313.1"/>
    <property type="molecule type" value="Genomic_DNA"/>
</dbReference>
<sequence>MEPQIKTHHHASADFDFKLNSPIGLLGVDVDGEDNEWFGPQSTSECPNNQQFHQQIGLHLIPFDDPDCAHPTLSLRPLTKSHPTEAPVNKLSHTHVLTPPRSRGSYQTTDSSVSPVDFSFSTLTSVNQARPQQARVGSSTLSFSPYPVSQLTSHPIHSATSQSTFDLVTSTNPSRVKERGRLIPPAELVLTVPTRPYSLDQSTLSSPSATTSSSDSHSFSPVSESFTSMQRSAKSDGLVCSIYASNDSESSERPPLAGDRRQFPYDKAFPSTPSPQSKTRASARLMGGVLNFTHHDVELNEQLDLDSFRVPSCYDDFVYSDTGIGSSSTLTTTIIGRRQPHSLRSPTVASKSDSSRPEPHFVRQTRETPRMRLMMHGSMSSINENVKHVRHFPDTPDCTPGASQSTNSLTHEPGPGATSHIRTRARSFELMTKNNAPFRAPARMKFPVFDEPGEEEEEDLSRWFQIAGEVIAHSHRSILDKNRAFVKDLRIPKLEMGPRPERELETSALPSPLERSGYVYGATTENVLDGFSKEPPRKRLQSRLSFFNLGRARSSLDPQGDDVPVSHSMKIKTKSLMNFLRPPKGPEPVKMDRDSISSSTRTPSNDESSYSSSLSLSSQSSRAIPHPSKSIMSDFRGPNQRSSASMNTGLGQYQHQAQSFRTTSFRTLGSPIPESPSSATHFRTTR</sequence>
<feature type="compositionally biased region" description="Basic and acidic residues" evidence="1">
    <location>
        <begin position="353"/>
        <end position="366"/>
    </location>
</feature>
<feature type="region of interest" description="Disordered" evidence="1">
    <location>
        <begin position="574"/>
        <end position="686"/>
    </location>
</feature>
<comment type="caution">
    <text evidence="2">The sequence shown here is derived from an EMBL/GenBank/DDBJ whole genome shotgun (WGS) entry which is preliminary data.</text>
</comment>
<feature type="region of interest" description="Disordered" evidence="1">
    <location>
        <begin position="72"/>
        <end position="112"/>
    </location>
</feature>
<proteinExistence type="predicted"/>
<feature type="region of interest" description="Disordered" evidence="1">
    <location>
        <begin position="497"/>
        <end position="516"/>
    </location>
</feature>
<dbReference type="Proteomes" id="UP000886653">
    <property type="component" value="Unassembled WGS sequence"/>
</dbReference>
<organism evidence="2 3">
    <name type="scientific">Cronartium quercuum f. sp. fusiforme G11</name>
    <dbReference type="NCBI Taxonomy" id="708437"/>
    <lineage>
        <taxon>Eukaryota</taxon>
        <taxon>Fungi</taxon>
        <taxon>Dikarya</taxon>
        <taxon>Basidiomycota</taxon>
        <taxon>Pucciniomycotina</taxon>
        <taxon>Pucciniomycetes</taxon>
        <taxon>Pucciniales</taxon>
        <taxon>Coleosporiaceae</taxon>
        <taxon>Cronartium</taxon>
    </lineage>
</organism>
<dbReference type="AlphaFoldDB" id="A0A9P6TC60"/>
<feature type="compositionally biased region" description="Polar residues" evidence="1">
    <location>
        <begin position="401"/>
        <end position="410"/>
    </location>
</feature>
<feature type="region of interest" description="Disordered" evidence="1">
    <location>
        <begin position="162"/>
        <end position="182"/>
    </location>
</feature>
<evidence type="ECO:0000313" key="3">
    <source>
        <dbReference type="Proteomes" id="UP000886653"/>
    </source>
</evidence>
<evidence type="ECO:0000256" key="1">
    <source>
        <dbReference type="SAM" id="MobiDB-lite"/>
    </source>
</evidence>
<feature type="compositionally biased region" description="Low complexity" evidence="1">
    <location>
        <begin position="202"/>
        <end position="223"/>
    </location>
</feature>
<gene>
    <name evidence="2" type="ORF">CROQUDRAFT_671862</name>
</gene>
<feature type="compositionally biased region" description="Polar residues" evidence="1">
    <location>
        <begin position="675"/>
        <end position="686"/>
    </location>
</feature>
<feature type="compositionally biased region" description="Polar residues" evidence="1">
    <location>
        <begin position="596"/>
        <end position="607"/>
    </location>
</feature>
<dbReference type="OrthoDB" id="10473257at2759"/>
<feature type="compositionally biased region" description="Polar residues" evidence="1">
    <location>
        <begin position="162"/>
        <end position="174"/>
    </location>
</feature>
<protein>
    <submittedName>
        <fullName evidence="2">Uncharacterized protein</fullName>
    </submittedName>
</protein>
<evidence type="ECO:0000313" key="2">
    <source>
        <dbReference type="EMBL" id="KAG0145313.1"/>
    </source>
</evidence>
<feature type="compositionally biased region" description="Polar residues" evidence="1">
    <location>
        <begin position="639"/>
        <end position="667"/>
    </location>
</feature>
<feature type="region of interest" description="Disordered" evidence="1">
    <location>
        <begin position="393"/>
        <end position="419"/>
    </location>
</feature>
<keyword evidence="3" id="KW-1185">Reference proteome</keyword>
<feature type="region of interest" description="Disordered" evidence="1">
    <location>
        <begin position="198"/>
        <end position="223"/>
    </location>
</feature>
<feature type="compositionally biased region" description="Low complexity" evidence="1">
    <location>
        <begin position="608"/>
        <end position="621"/>
    </location>
</feature>
<feature type="region of interest" description="Disordered" evidence="1">
    <location>
        <begin position="335"/>
        <end position="366"/>
    </location>
</feature>